<dbReference type="OrthoDB" id="9786803at2"/>
<dbReference type="EMBL" id="RHLQ01000042">
    <property type="protein sequence ID" value="RNC97675.1"/>
    <property type="molecule type" value="Genomic_DNA"/>
</dbReference>
<dbReference type="Proteomes" id="UP000279909">
    <property type="component" value="Unassembled WGS sequence"/>
</dbReference>
<dbReference type="NCBIfam" id="TIGR00176">
    <property type="entry name" value="mobB"/>
    <property type="match status" value="1"/>
</dbReference>
<dbReference type="PANTHER" id="PTHR40072:SF1">
    <property type="entry name" value="MOLYBDOPTERIN-GUANINE DINUCLEOTIDE BIOSYNTHESIS ADAPTER PROTEIN"/>
    <property type="match status" value="1"/>
</dbReference>
<dbReference type="SUPFAM" id="SSF52540">
    <property type="entry name" value="P-loop containing nucleoside triphosphate hydrolases"/>
    <property type="match status" value="1"/>
</dbReference>
<dbReference type="Gene3D" id="3.40.50.300">
    <property type="entry name" value="P-loop containing nucleotide triphosphate hydrolases"/>
    <property type="match status" value="1"/>
</dbReference>
<gene>
    <name evidence="2" type="primary">mobB</name>
    <name evidence="2" type="ORF">EC501_14350</name>
</gene>
<sequence>MEQHRKILQVVGYQNSGKTTLMERLIREATARGLKVGTIKHHGHGGIPMSESKDSFRHEQAGAQVTAVEGDGTLRMSIHQNNWNLDDILAIYASFKTDIILIEGYKEEHFSKVVLLRTLEDQALLEKVSNIICVIYWPSYPLTKPLEYPTFSIHDTAQYMEFLMAEMRGKI</sequence>
<proteinExistence type="predicted"/>
<evidence type="ECO:0000259" key="1">
    <source>
        <dbReference type="Pfam" id="PF03205"/>
    </source>
</evidence>
<protein>
    <submittedName>
        <fullName evidence="2">Molybdopterin-guanine dinucleotide biosynthesis protein B</fullName>
    </submittedName>
</protein>
<feature type="domain" description="Molybdopterin-guanine dinucleotide biosynthesis protein B (MobB)" evidence="1">
    <location>
        <begin position="7"/>
        <end position="135"/>
    </location>
</feature>
<evidence type="ECO:0000313" key="3">
    <source>
        <dbReference type="Proteomes" id="UP000279909"/>
    </source>
</evidence>
<dbReference type="AlphaFoldDB" id="A0A3M8H5H5"/>
<keyword evidence="3" id="KW-1185">Reference proteome</keyword>
<dbReference type="InterPro" id="IPR004435">
    <property type="entry name" value="MobB_dom"/>
</dbReference>
<dbReference type="GO" id="GO:0005525">
    <property type="term" value="F:GTP binding"/>
    <property type="evidence" value="ECO:0007669"/>
    <property type="project" value="InterPro"/>
</dbReference>
<dbReference type="InterPro" id="IPR052539">
    <property type="entry name" value="MGD_biosynthesis_adapter"/>
</dbReference>
<dbReference type="InterPro" id="IPR027417">
    <property type="entry name" value="P-loop_NTPase"/>
</dbReference>
<comment type="caution">
    <text evidence="2">The sequence shown here is derived from an EMBL/GenBank/DDBJ whole genome shotgun (WGS) entry which is preliminary data.</text>
</comment>
<dbReference type="PANTHER" id="PTHR40072">
    <property type="entry name" value="MOLYBDOPTERIN-GUANINE DINUCLEOTIDE BIOSYNTHESIS ADAPTER PROTEIN-RELATED"/>
    <property type="match status" value="1"/>
</dbReference>
<reference evidence="2 3" key="1">
    <citation type="journal article" date="2014" name="Int. J. Syst. Evol. Microbiol.">
        <title>Lysinibacillus halotolerans sp. nov., isolated from saline-alkaline soil.</title>
        <authorList>
            <person name="Kong D."/>
            <person name="Wang Y."/>
            <person name="Zhao B."/>
            <person name="Li Y."/>
            <person name="Song J."/>
            <person name="Zhai Y."/>
            <person name="Zhang C."/>
            <person name="Wang H."/>
            <person name="Chen X."/>
            <person name="Zhao B."/>
            <person name="Ruan Z."/>
        </authorList>
    </citation>
    <scope>NUCLEOTIDE SEQUENCE [LARGE SCALE GENOMIC DNA]</scope>
    <source>
        <strain evidence="2 3">MCCC 1A12703</strain>
    </source>
</reference>
<name>A0A3M8H5H5_9BACI</name>
<dbReference type="CDD" id="cd03116">
    <property type="entry name" value="MobB"/>
    <property type="match status" value="1"/>
</dbReference>
<dbReference type="GO" id="GO:0006777">
    <property type="term" value="P:Mo-molybdopterin cofactor biosynthetic process"/>
    <property type="evidence" value="ECO:0007669"/>
    <property type="project" value="InterPro"/>
</dbReference>
<dbReference type="Pfam" id="PF03205">
    <property type="entry name" value="MobB"/>
    <property type="match status" value="1"/>
</dbReference>
<accession>A0A3M8H5H5</accession>
<evidence type="ECO:0000313" key="2">
    <source>
        <dbReference type="EMBL" id="RNC97675.1"/>
    </source>
</evidence>
<organism evidence="2 3">
    <name type="scientific">Lysinibacillus halotolerans</name>
    <dbReference type="NCBI Taxonomy" id="1368476"/>
    <lineage>
        <taxon>Bacteria</taxon>
        <taxon>Bacillati</taxon>
        <taxon>Bacillota</taxon>
        <taxon>Bacilli</taxon>
        <taxon>Bacillales</taxon>
        <taxon>Bacillaceae</taxon>
        <taxon>Lysinibacillus</taxon>
    </lineage>
</organism>